<keyword evidence="4 6" id="KW-0547">Nucleotide-binding</keyword>
<dbReference type="GO" id="GO:0016874">
    <property type="term" value="F:ligase activity"/>
    <property type="evidence" value="ECO:0007669"/>
    <property type="project" value="UniProtKB-KW"/>
</dbReference>
<evidence type="ECO:0000256" key="2">
    <source>
        <dbReference type="ARBA" id="ARBA00012957"/>
    </source>
</evidence>
<dbReference type="Pfam" id="PF13549">
    <property type="entry name" value="ATP-grasp_5"/>
    <property type="match status" value="1"/>
</dbReference>
<evidence type="ECO:0000313" key="8">
    <source>
        <dbReference type="EMBL" id="XAT63636.1"/>
    </source>
</evidence>
<dbReference type="EMBL" id="CP087714">
    <property type="protein sequence ID" value="XAT63636.1"/>
    <property type="molecule type" value="Genomic_DNA"/>
</dbReference>
<dbReference type="SUPFAM" id="SSF56059">
    <property type="entry name" value="Glutathione synthetase ATP-binding domain-like"/>
    <property type="match status" value="1"/>
</dbReference>
<keyword evidence="3 8" id="KW-0436">Ligase</keyword>
<dbReference type="InterPro" id="IPR013815">
    <property type="entry name" value="ATP_grasp_subdomain_1"/>
</dbReference>
<dbReference type="Gene3D" id="3.30.470.20">
    <property type="entry name" value="ATP-grasp fold, B domain"/>
    <property type="match status" value="1"/>
</dbReference>
<evidence type="ECO:0000256" key="1">
    <source>
        <dbReference type="ARBA" id="ARBA00001619"/>
    </source>
</evidence>
<dbReference type="Gene3D" id="3.30.1490.20">
    <property type="entry name" value="ATP-grasp fold, A domain"/>
    <property type="match status" value="1"/>
</dbReference>
<dbReference type="RefSeq" id="WP_193807147.1">
    <property type="nucleotide sequence ID" value="NZ_CP087714.1"/>
</dbReference>
<dbReference type="PANTHER" id="PTHR43334:SF1">
    <property type="entry name" value="3-HYDROXYPROPIONATE--COA LIGASE [ADP-FORMING]"/>
    <property type="match status" value="1"/>
</dbReference>
<name>A0ABZ3H347_GEOAI</name>
<accession>A0ABZ3H347</accession>
<evidence type="ECO:0000256" key="3">
    <source>
        <dbReference type="ARBA" id="ARBA00022598"/>
    </source>
</evidence>
<dbReference type="PANTHER" id="PTHR43334">
    <property type="entry name" value="ACETATE--COA LIGASE [ADP-FORMING]"/>
    <property type="match status" value="1"/>
</dbReference>
<evidence type="ECO:0000256" key="6">
    <source>
        <dbReference type="PROSITE-ProRule" id="PRU00409"/>
    </source>
</evidence>
<comment type="catalytic activity">
    <reaction evidence="1">
        <text>acetate + ATP + CoA = acetyl-CoA + ADP + phosphate</text>
        <dbReference type="Rhea" id="RHEA:15081"/>
        <dbReference type="ChEBI" id="CHEBI:30089"/>
        <dbReference type="ChEBI" id="CHEBI:30616"/>
        <dbReference type="ChEBI" id="CHEBI:43474"/>
        <dbReference type="ChEBI" id="CHEBI:57287"/>
        <dbReference type="ChEBI" id="CHEBI:57288"/>
        <dbReference type="ChEBI" id="CHEBI:456216"/>
        <dbReference type="EC" id="6.2.1.13"/>
    </reaction>
</comment>
<dbReference type="InterPro" id="IPR011761">
    <property type="entry name" value="ATP-grasp"/>
</dbReference>
<keyword evidence="9" id="KW-1185">Reference proteome</keyword>
<evidence type="ECO:0000256" key="4">
    <source>
        <dbReference type="ARBA" id="ARBA00022741"/>
    </source>
</evidence>
<keyword evidence="5 6" id="KW-0067">ATP-binding</keyword>
<gene>
    <name evidence="8" type="ORF">LPQ35_10315</name>
</gene>
<evidence type="ECO:0000259" key="7">
    <source>
        <dbReference type="PROSITE" id="PS50975"/>
    </source>
</evidence>
<evidence type="ECO:0000313" key="9">
    <source>
        <dbReference type="Proteomes" id="UP001492541"/>
    </source>
</evidence>
<proteinExistence type="predicted"/>
<sequence>MKVLDLKESLSLLGKYGIPVVETIFVSSKRDVLRIADSLYFPCVVKPNTGGHKTELGVFKGLKSVDEVIQALDKLGCEVGIQRMVSGFEIFLGAKKDGLFGHVLALGTGGVFAGLFEDISFRLIPVKKSDFDEMVDETKLSAVSEGFRNFEFGREKLYDVAKKFERLVIEEDVKEADINPLVANGDEILAVDARIIL</sequence>
<dbReference type="EC" id="6.2.1.13" evidence="2"/>
<organism evidence="8 9">
    <name type="scientific">Geoglobus acetivorans</name>
    <dbReference type="NCBI Taxonomy" id="565033"/>
    <lineage>
        <taxon>Archaea</taxon>
        <taxon>Methanobacteriati</taxon>
        <taxon>Methanobacteriota</taxon>
        <taxon>Archaeoglobi</taxon>
        <taxon>Archaeoglobales</taxon>
        <taxon>Archaeoglobaceae</taxon>
        <taxon>Geoglobus</taxon>
    </lineage>
</organism>
<reference evidence="8 9" key="1">
    <citation type="submission" date="2021-11" db="EMBL/GenBank/DDBJ databases">
        <title>Whole genome of Geoglobus acetivorans.</title>
        <authorList>
            <person name="Liu D."/>
        </authorList>
    </citation>
    <scope>NUCLEOTIDE SEQUENCE [LARGE SCALE GENOMIC DNA]</scope>
    <source>
        <strain evidence="8 9">SBH6</strain>
    </source>
</reference>
<feature type="domain" description="ATP-grasp" evidence="7">
    <location>
        <begin position="10"/>
        <end position="58"/>
    </location>
</feature>
<dbReference type="GeneID" id="90450092"/>
<dbReference type="InterPro" id="IPR051538">
    <property type="entry name" value="Acyl-CoA_Synth/Transferase"/>
</dbReference>
<dbReference type="PROSITE" id="PS50975">
    <property type="entry name" value="ATP_GRASP"/>
    <property type="match status" value="1"/>
</dbReference>
<evidence type="ECO:0000256" key="5">
    <source>
        <dbReference type="ARBA" id="ARBA00022840"/>
    </source>
</evidence>
<protein>
    <recommendedName>
        <fullName evidence="2">acetate--CoA ligase (ADP-forming)</fullName>
        <ecNumber evidence="2">6.2.1.13</ecNumber>
    </recommendedName>
</protein>
<dbReference type="Proteomes" id="UP001492541">
    <property type="component" value="Chromosome"/>
</dbReference>